<dbReference type="Proteomes" id="UP001321492">
    <property type="component" value="Unassembled WGS sequence"/>
</dbReference>
<evidence type="ECO:0000256" key="1">
    <source>
        <dbReference type="ARBA" id="ARBA00006625"/>
    </source>
</evidence>
<name>A0ABT7AD10_9HYPH</name>
<organism evidence="4 5">
    <name type="scientific">Chelatococcus albus</name>
    <dbReference type="NCBI Taxonomy" id="3047466"/>
    <lineage>
        <taxon>Bacteria</taxon>
        <taxon>Pseudomonadati</taxon>
        <taxon>Pseudomonadota</taxon>
        <taxon>Alphaproteobacteria</taxon>
        <taxon>Hyphomicrobiales</taxon>
        <taxon>Chelatococcaceae</taxon>
        <taxon>Chelatococcus</taxon>
    </lineage>
</organism>
<dbReference type="InterPro" id="IPR029055">
    <property type="entry name" value="Ntn_hydrolases_N"/>
</dbReference>
<keyword evidence="5" id="KW-1185">Reference proteome</keyword>
<feature type="domain" description="Choloylglycine hydrolase/NAAA C-terminal" evidence="3">
    <location>
        <begin position="16"/>
        <end position="333"/>
    </location>
</feature>
<gene>
    <name evidence="4" type="ORF">QNA08_03290</name>
</gene>
<comment type="caution">
    <text evidence="4">The sequence shown here is derived from an EMBL/GenBank/DDBJ whole genome shotgun (WGS) entry which is preliminary data.</text>
</comment>
<proteinExistence type="inferred from homology"/>
<dbReference type="EMBL" id="JASJEV010000001">
    <property type="protein sequence ID" value="MDJ1157263.1"/>
    <property type="molecule type" value="Genomic_DNA"/>
</dbReference>
<accession>A0ABT7AD10</accession>
<protein>
    <submittedName>
        <fullName evidence="4">Choloylglycine hydrolase family protein</fullName>
    </submittedName>
</protein>
<sequence length="352" mass="36975">MALAGAVAFAPSAEACTSFLLKAADGSPVYGRTMEYGIDLKSSVIIIPRGQPYVATGPAGGPGLKWSSKYAVVGMSAFGKPGVADGMNEKGLAGGNLYFPGFAGYADPAKADPARSIAGAEFLTWVLTSFATVAEVKAALAGVEVIDAPVAELGGIAPPFHFALHDASGASIVIEPIDGKLRVYDNPLGVLTNSPTFDWHMTNLRNYIKISPVNADPVSIEGLKLEPFGQGSGLLGIPGDPTPPSRFLRAIGYVISAKTLPTGAETVRLAEHILNNFDIPVGFIRGTPKEGGGLEYTQFSAIADLKARRYYIKTYDNQVLRSVDLMSFDLDAKTIRSAPLTPLATIPALAFQ</sequence>
<dbReference type="Gene3D" id="3.60.60.10">
    <property type="entry name" value="Penicillin V Acylase, Chain A"/>
    <property type="match status" value="1"/>
</dbReference>
<reference evidence="4 5" key="1">
    <citation type="submission" date="2023-05" db="EMBL/GenBank/DDBJ databases">
        <title>Chelatococcus sp. nov., a moderately thermophilic bacterium isolated from hot spring microbial mat.</title>
        <authorList>
            <person name="Hu C.-J."/>
            <person name="Li W.-J."/>
        </authorList>
    </citation>
    <scope>NUCLEOTIDE SEQUENCE [LARGE SCALE GENOMIC DNA]</scope>
    <source>
        <strain evidence="4 5">SYSU G07232</strain>
    </source>
</reference>
<comment type="similarity">
    <text evidence="1">Belongs to the peptidase C59 family.</text>
</comment>
<dbReference type="InterPro" id="IPR029132">
    <property type="entry name" value="CBAH/NAAA_C"/>
</dbReference>
<evidence type="ECO:0000259" key="3">
    <source>
        <dbReference type="Pfam" id="PF02275"/>
    </source>
</evidence>
<dbReference type="GO" id="GO:0016787">
    <property type="term" value="F:hydrolase activity"/>
    <property type="evidence" value="ECO:0007669"/>
    <property type="project" value="UniProtKB-KW"/>
</dbReference>
<dbReference type="PANTHER" id="PTHR35527:SF2">
    <property type="entry name" value="HYDROLASE"/>
    <property type="match status" value="1"/>
</dbReference>
<dbReference type="SUPFAM" id="SSF56235">
    <property type="entry name" value="N-terminal nucleophile aminohydrolases (Ntn hydrolases)"/>
    <property type="match status" value="1"/>
</dbReference>
<dbReference type="PANTHER" id="PTHR35527">
    <property type="entry name" value="CHOLOYLGLYCINE HYDROLASE"/>
    <property type="match status" value="1"/>
</dbReference>
<keyword evidence="2 4" id="KW-0378">Hydrolase</keyword>
<evidence type="ECO:0000313" key="5">
    <source>
        <dbReference type="Proteomes" id="UP001321492"/>
    </source>
</evidence>
<evidence type="ECO:0000313" key="4">
    <source>
        <dbReference type="EMBL" id="MDJ1157263.1"/>
    </source>
</evidence>
<dbReference type="InterPro" id="IPR052193">
    <property type="entry name" value="Peptidase_C59"/>
</dbReference>
<dbReference type="Pfam" id="PF02275">
    <property type="entry name" value="CBAH"/>
    <property type="match status" value="1"/>
</dbReference>
<dbReference type="CDD" id="cd00542">
    <property type="entry name" value="Ntn_PVA"/>
    <property type="match status" value="1"/>
</dbReference>
<evidence type="ECO:0000256" key="2">
    <source>
        <dbReference type="ARBA" id="ARBA00022801"/>
    </source>
</evidence>